<keyword evidence="6" id="KW-1185">Reference proteome</keyword>
<evidence type="ECO:0000256" key="3">
    <source>
        <dbReference type="SAM" id="SignalP"/>
    </source>
</evidence>
<feature type="chain" id="PRO_5006454442" description="SCP domain-containing protein" evidence="3">
    <location>
        <begin position="23"/>
        <end position="188"/>
    </location>
</feature>
<gene>
    <name evidence="5" type="primary">Dana\GF18369</name>
    <name evidence="5" type="synonym">dana_GLEANR_19626</name>
    <name evidence="5" type="ORF">GF18369</name>
</gene>
<dbReference type="Proteomes" id="UP000007801">
    <property type="component" value="Unassembled WGS sequence"/>
</dbReference>
<name>B3M0W4_DROAN</name>
<dbReference type="HOGENOM" id="CLU_035730_9_2_1"/>
<evidence type="ECO:0000256" key="2">
    <source>
        <dbReference type="ARBA" id="ARBA00022525"/>
    </source>
</evidence>
<dbReference type="InterPro" id="IPR034113">
    <property type="entry name" value="SCP_GAPR1-like"/>
</dbReference>
<dbReference type="AlphaFoldDB" id="B3M0W4"/>
<dbReference type="eggNOG" id="KOG3017">
    <property type="taxonomic scope" value="Eukaryota"/>
</dbReference>
<dbReference type="InterPro" id="IPR002413">
    <property type="entry name" value="V5_allergen-like"/>
</dbReference>
<dbReference type="InterPro" id="IPR018244">
    <property type="entry name" value="Allrgn_V5/Tpx1_CS"/>
</dbReference>
<dbReference type="GO" id="GO:0005576">
    <property type="term" value="C:extracellular region"/>
    <property type="evidence" value="ECO:0007669"/>
    <property type="project" value="UniProtKB-SubCell"/>
</dbReference>
<dbReference type="SUPFAM" id="SSF55797">
    <property type="entry name" value="PR-1-like"/>
    <property type="match status" value="1"/>
</dbReference>
<dbReference type="STRING" id="7217.B3M0W4"/>
<dbReference type="PRINTS" id="PR00837">
    <property type="entry name" value="V5TPXLIKE"/>
</dbReference>
<reference evidence="5 6" key="1">
    <citation type="journal article" date="2007" name="Nature">
        <title>Evolution of genes and genomes on the Drosophila phylogeny.</title>
        <authorList>
            <consortium name="Drosophila 12 Genomes Consortium"/>
            <person name="Clark A.G."/>
            <person name="Eisen M.B."/>
            <person name="Smith D.R."/>
            <person name="Bergman C.M."/>
            <person name="Oliver B."/>
            <person name="Markow T.A."/>
            <person name="Kaufman T.C."/>
            <person name="Kellis M."/>
            <person name="Gelbart W."/>
            <person name="Iyer V.N."/>
            <person name="Pollard D.A."/>
            <person name="Sackton T.B."/>
            <person name="Larracuente A.M."/>
            <person name="Singh N.D."/>
            <person name="Abad J.P."/>
            <person name="Abt D.N."/>
            <person name="Adryan B."/>
            <person name="Aguade M."/>
            <person name="Akashi H."/>
            <person name="Anderson W.W."/>
            <person name="Aquadro C.F."/>
            <person name="Ardell D.H."/>
            <person name="Arguello R."/>
            <person name="Artieri C.G."/>
            <person name="Barbash D.A."/>
            <person name="Barker D."/>
            <person name="Barsanti P."/>
            <person name="Batterham P."/>
            <person name="Batzoglou S."/>
            <person name="Begun D."/>
            <person name="Bhutkar A."/>
            <person name="Blanco E."/>
            <person name="Bosak S.A."/>
            <person name="Bradley R.K."/>
            <person name="Brand A.D."/>
            <person name="Brent M.R."/>
            <person name="Brooks A.N."/>
            <person name="Brown R.H."/>
            <person name="Butlin R.K."/>
            <person name="Caggese C."/>
            <person name="Calvi B.R."/>
            <person name="Bernardo de Carvalho A."/>
            <person name="Caspi A."/>
            <person name="Castrezana S."/>
            <person name="Celniker S.E."/>
            <person name="Chang J.L."/>
            <person name="Chapple C."/>
            <person name="Chatterji S."/>
            <person name="Chinwalla A."/>
            <person name="Civetta A."/>
            <person name="Clifton S.W."/>
            <person name="Comeron J.M."/>
            <person name="Costello J.C."/>
            <person name="Coyne J.A."/>
            <person name="Daub J."/>
            <person name="David R.G."/>
            <person name="Delcher A.L."/>
            <person name="Delehaunty K."/>
            <person name="Do C.B."/>
            <person name="Ebling H."/>
            <person name="Edwards K."/>
            <person name="Eickbush T."/>
            <person name="Evans J.D."/>
            <person name="Filipski A."/>
            <person name="Findeiss S."/>
            <person name="Freyhult E."/>
            <person name="Fulton L."/>
            <person name="Fulton R."/>
            <person name="Garcia A.C."/>
            <person name="Gardiner A."/>
            <person name="Garfield D.A."/>
            <person name="Garvin B.E."/>
            <person name="Gibson G."/>
            <person name="Gilbert D."/>
            <person name="Gnerre S."/>
            <person name="Godfrey J."/>
            <person name="Good R."/>
            <person name="Gotea V."/>
            <person name="Gravely B."/>
            <person name="Greenberg A.J."/>
            <person name="Griffiths-Jones S."/>
            <person name="Gross S."/>
            <person name="Guigo R."/>
            <person name="Gustafson E.A."/>
            <person name="Haerty W."/>
            <person name="Hahn M.W."/>
            <person name="Halligan D.L."/>
            <person name="Halpern A.L."/>
            <person name="Halter G.M."/>
            <person name="Han M.V."/>
            <person name="Heger A."/>
            <person name="Hillier L."/>
            <person name="Hinrichs A.S."/>
            <person name="Holmes I."/>
            <person name="Hoskins R.A."/>
            <person name="Hubisz M.J."/>
            <person name="Hultmark D."/>
            <person name="Huntley M.A."/>
            <person name="Jaffe D.B."/>
            <person name="Jagadeeshan S."/>
            <person name="Jeck W.R."/>
            <person name="Johnson J."/>
            <person name="Jones C.D."/>
            <person name="Jordan W.C."/>
            <person name="Karpen G.H."/>
            <person name="Kataoka E."/>
            <person name="Keightley P.D."/>
            <person name="Kheradpour P."/>
            <person name="Kirkness E.F."/>
            <person name="Koerich L.B."/>
            <person name="Kristiansen K."/>
            <person name="Kudrna D."/>
            <person name="Kulathinal R.J."/>
            <person name="Kumar S."/>
            <person name="Kwok R."/>
            <person name="Lander E."/>
            <person name="Langley C.H."/>
            <person name="Lapoint R."/>
            <person name="Lazzaro B.P."/>
            <person name="Lee S.J."/>
            <person name="Levesque L."/>
            <person name="Li R."/>
            <person name="Lin C.F."/>
            <person name="Lin M.F."/>
            <person name="Lindblad-Toh K."/>
            <person name="Llopart A."/>
            <person name="Long M."/>
            <person name="Low L."/>
            <person name="Lozovsky E."/>
            <person name="Lu J."/>
            <person name="Luo M."/>
            <person name="Machado C.A."/>
            <person name="Makalowski W."/>
            <person name="Marzo M."/>
            <person name="Matsuda M."/>
            <person name="Matzkin L."/>
            <person name="McAllister B."/>
            <person name="McBride C.S."/>
            <person name="McKernan B."/>
            <person name="McKernan K."/>
            <person name="Mendez-Lago M."/>
            <person name="Minx P."/>
            <person name="Mollenhauer M.U."/>
            <person name="Montooth K."/>
            <person name="Mount S.M."/>
            <person name="Mu X."/>
            <person name="Myers E."/>
            <person name="Negre B."/>
            <person name="Newfeld S."/>
            <person name="Nielsen R."/>
            <person name="Noor M.A."/>
            <person name="O'Grady P."/>
            <person name="Pachter L."/>
            <person name="Papaceit M."/>
            <person name="Parisi M.J."/>
            <person name="Parisi M."/>
            <person name="Parts L."/>
            <person name="Pedersen J.S."/>
            <person name="Pesole G."/>
            <person name="Phillippy A.M."/>
            <person name="Ponting C.P."/>
            <person name="Pop M."/>
            <person name="Porcelli D."/>
            <person name="Powell J.R."/>
            <person name="Prohaska S."/>
            <person name="Pruitt K."/>
            <person name="Puig M."/>
            <person name="Quesneville H."/>
            <person name="Ram K.R."/>
            <person name="Rand D."/>
            <person name="Rasmussen M.D."/>
            <person name="Reed L.K."/>
            <person name="Reenan R."/>
            <person name="Reily A."/>
            <person name="Remington K.A."/>
            <person name="Rieger T.T."/>
            <person name="Ritchie M.G."/>
            <person name="Robin C."/>
            <person name="Rogers Y.H."/>
            <person name="Rohde C."/>
            <person name="Rozas J."/>
            <person name="Rubenfield M.J."/>
            <person name="Ruiz A."/>
            <person name="Russo S."/>
            <person name="Salzberg S.L."/>
            <person name="Sanchez-Gracia A."/>
            <person name="Saranga D.J."/>
            <person name="Sato H."/>
            <person name="Schaeffer S.W."/>
            <person name="Schatz M.C."/>
            <person name="Schlenke T."/>
            <person name="Schwartz R."/>
            <person name="Segarra C."/>
            <person name="Singh R.S."/>
            <person name="Sirot L."/>
            <person name="Sirota M."/>
            <person name="Sisneros N.B."/>
            <person name="Smith C.D."/>
            <person name="Smith T.F."/>
            <person name="Spieth J."/>
            <person name="Stage D.E."/>
            <person name="Stark A."/>
            <person name="Stephan W."/>
            <person name="Strausberg R.L."/>
            <person name="Strempel S."/>
            <person name="Sturgill D."/>
            <person name="Sutton G."/>
            <person name="Sutton G.G."/>
            <person name="Tao W."/>
            <person name="Teichmann S."/>
            <person name="Tobari Y.N."/>
            <person name="Tomimura Y."/>
            <person name="Tsolas J.M."/>
            <person name="Valente V.L."/>
            <person name="Venter E."/>
            <person name="Venter J.C."/>
            <person name="Vicario S."/>
            <person name="Vieira F.G."/>
            <person name="Vilella A.J."/>
            <person name="Villasante A."/>
            <person name="Walenz B."/>
            <person name="Wang J."/>
            <person name="Wasserman M."/>
            <person name="Watts T."/>
            <person name="Wilson D."/>
            <person name="Wilson R.K."/>
            <person name="Wing R.A."/>
            <person name="Wolfner M.F."/>
            <person name="Wong A."/>
            <person name="Wong G.K."/>
            <person name="Wu C.I."/>
            <person name="Wu G."/>
            <person name="Yamamoto D."/>
            <person name="Yang H.P."/>
            <person name="Yang S.P."/>
            <person name="Yorke J.A."/>
            <person name="Yoshida K."/>
            <person name="Zdobnov E."/>
            <person name="Zhang P."/>
            <person name="Zhang Y."/>
            <person name="Zimin A.V."/>
            <person name="Baldwin J."/>
            <person name="Abdouelleil A."/>
            <person name="Abdulkadir J."/>
            <person name="Abebe A."/>
            <person name="Abera B."/>
            <person name="Abreu J."/>
            <person name="Acer S.C."/>
            <person name="Aftuck L."/>
            <person name="Alexander A."/>
            <person name="An P."/>
            <person name="Anderson E."/>
            <person name="Anderson S."/>
            <person name="Arachi H."/>
            <person name="Azer M."/>
            <person name="Bachantsang P."/>
            <person name="Barry A."/>
            <person name="Bayul T."/>
            <person name="Berlin A."/>
            <person name="Bessette D."/>
            <person name="Bloom T."/>
            <person name="Blye J."/>
            <person name="Boguslavskiy L."/>
            <person name="Bonnet C."/>
            <person name="Boukhgalter B."/>
            <person name="Bourzgui I."/>
            <person name="Brown A."/>
            <person name="Cahill P."/>
            <person name="Channer S."/>
            <person name="Cheshatsang Y."/>
            <person name="Chuda L."/>
            <person name="Citroen M."/>
            <person name="Collymore A."/>
            <person name="Cooke P."/>
            <person name="Costello M."/>
            <person name="D'Aco K."/>
            <person name="Daza R."/>
            <person name="De Haan G."/>
            <person name="DeGray S."/>
            <person name="DeMaso C."/>
            <person name="Dhargay N."/>
            <person name="Dooley K."/>
            <person name="Dooley E."/>
            <person name="Doricent M."/>
            <person name="Dorje P."/>
            <person name="Dorjee K."/>
            <person name="Dupes A."/>
            <person name="Elong R."/>
            <person name="Falk J."/>
            <person name="Farina A."/>
            <person name="Faro S."/>
            <person name="Ferguson D."/>
            <person name="Fisher S."/>
            <person name="Foley C.D."/>
            <person name="Franke A."/>
            <person name="Friedrich D."/>
            <person name="Gadbois L."/>
            <person name="Gearin G."/>
            <person name="Gearin C.R."/>
            <person name="Giannoukos G."/>
            <person name="Goode T."/>
            <person name="Graham J."/>
            <person name="Grandbois E."/>
            <person name="Grewal S."/>
            <person name="Gyaltsen K."/>
            <person name="Hafez N."/>
            <person name="Hagos B."/>
            <person name="Hall J."/>
            <person name="Henson C."/>
            <person name="Hollinger A."/>
            <person name="Honan T."/>
            <person name="Huard M.D."/>
            <person name="Hughes L."/>
            <person name="Hurhula B."/>
            <person name="Husby M.E."/>
            <person name="Kamat A."/>
            <person name="Kanga B."/>
            <person name="Kashin S."/>
            <person name="Khazanovich D."/>
            <person name="Kisner P."/>
            <person name="Lance K."/>
            <person name="Lara M."/>
            <person name="Lee W."/>
            <person name="Lennon N."/>
            <person name="Letendre F."/>
            <person name="LeVine R."/>
            <person name="Lipovsky A."/>
            <person name="Liu X."/>
            <person name="Liu J."/>
            <person name="Liu S."/>
            <person name="Lokyitsang T."/>
            <person name="Lokyitsang Y."/>
            <person name="Lubonja R."/>
            <person name="Lui A."/>
            <person name="MacDonald P."/>
            <person name="Magnisalis V."/>
            <person name="Maru K."/>
            <person name="Matthews C."/>
            <person name="McCusker W."/>
            <person name="McDonough S."/>
            <person name="Mehta T."/>
            <person name="Meldrim J."/>
            <person name="Meneus L."/>
            <person name="Mihai O."/>
            <person name="Mihalev A."/>
            <person name="Mihova T."/>
            <person name="Mittelman R."/>
            <person name="Mlenga V."/>
            <person name="Montmayeur A."/>
            <person name="Mulrain L."/>
            <person name="Navidi A."/>
            <person name="Naylor J."/>
            <person name="Negash T."/>
            <person name="Nguyen T."/>
            <person name="Nguyen N."/>
            <person name="Nicol R."/>
            <person name="Norbu C."/>
            <person name="Norbu N."/>
            <person name="Novod N."/>
            <person name="O'Neill B."/>
            <person name="Osman S."/>
            <person name="Markiewicz E."/>
            <person name="Oyono O.L."/>
            <person name="Patti C."/>
            <person name="Phunkhang P."/>
            <person name="Pierre F."/>
            <person name="Priest M."/>
            <person name="Raghuraman S."/>
            <person name="Rege F."/>
            <person name="Reyes R."/>
            <person name="Rise C."/>
            <person name="Rogov P."/>
            <person name="Ross K."/>
            <person name="Ryan E."/>
            <person name="Settipalli S."/>
            <person name="Shea T."/>
            <person name="Sherpa N."/>
            <person name="Shi L."/>
            <person name="Shih D."/>
            <person name="Sparrow T."/>
            <person name="Spaulding J."/>
            <person name="Stalker J."/>
            <person name="Stange-Thomann N."/>
            <person name="Stavropoulos S."/>
            <person name="Stone C."/>
            <person name="Strader C."/>
            <person name="Tesfaye S."/>
            <person name="Thomson T."/>
            <person name="Thoulutsang Y."/>
            <person name="Thoulutsang D."/>
            <person name="Topham K."/>
            <person name="Topping I."/>
            <person name="Tsamla T."/>
            <person name="Vassiliev H."/>
            <person name="Vo A."/>
            <person name="Wangchuk T."/>
            <person name="Wangdi T."/>
            <person name="Weiand M."/>
            <person name="Wilkinson J."/>
            <person name="Wilson A."/>
            <person name="Yadav S."/>
            <person name="Young G."/>
            <person name="Yu Q."/>
            <person name="Zembek L."/>
            <person name="Zhong D."/>
            <person name="Zimmer A."/>
            <person name="Zwirko Z."/>
            <person name="Jaffe D.B."/>
            <person name="Alvarez P."/>
            <person name="Brockman W."/>
            <person name="Butler J."/>
            <person name="Chin C."/>
            <person name="Gnerre S."/>
            <person name="Grabherr M."/>
            <person name="Kleber M."/>
            <person name="Mauceli E."/>
            <person name="MacCallum I."/>
        </authorList>
    </citation>
    <scope>NUCLEOTIDE SEQUENCE [LARGE SCALE GENOMIC DNA]</scope>
    <source>
        <strain evidence="6">Tucson 14024-0371.13</strain>
    </source>
</reference>
<comment type="subcellular location">
    <subcellularLocation>
        <location evidence="1">Secreted</location>
    </subcellularLocation>
</comment>
<evidence type="ECO:0000259" key="4">
    <source>
        <dbReference type="SMART" id="SM00198"/>
    </source>
</evidence>
<evidence type="ECO:0000313" key="6">
    <source>
        <dbReference type="Proteomes" id="UP000007801"/>
    </source>
</evidence>
<keyword evidence="2" id="KW-0964">Secreted</keyword>
<sequence>MNWMGFIFAAILCLYQYQVATGEGEEESLQEHNRLRSLHGCPALKLSASLSKGCAEYAQELAENEKFEHSDHQGKYGENLYYTSSDPKKCVQDWYDEIKDYDFNKPEFSAKTGHFTAVVWKSSTEMGHGQAKSKSGNTYVVARYTPAGNMAGQFEKNVPRVVGHSGAGINDVRIGLLASIFILMHILL</sequence>
<dbReference type="InterPro" id="IPR035940">
    <property type="entry name" value="CAP_sf"/>
</dbReference>
<feature type="signal peptide" evidence="3">
    <location>
        <begin position="1"/>
        <end position="22"/>
    </location>
</feature>
<feature type="domain" description="SCP" evidence="4">
    <location>
        <begin position="23"/>
        <end position="152"/>
    </location>
</feature>
<proteinExistence type="predicted"/>
<evidence type="ECO:0000313" key="5">
    <source>
        <dbReference type="EMBL" id="EDV43193.2"/>
    </source>
</evidence>
<dbReference type="PANTHER" id="PTHR10334">
    <property type="entry name" value="CYSTEINE-RICH SECRETORY PROTEIN-RELATED"/>
    <property type="match status" value="1"/>
</dbReference>
<dbReference type="FunFam" id="3.40.33.10:FF:000002">
    <property type="entry name" value="Golgi-associated plant pathogenesis-related protein 1"/>
    <property type="match status" value="1"/>
</dbReference>
<keyword evidence="3" id="KW-0732">Signal</keyword>
<dbReference type="Gene3D" id="3.40.33.10">
    <property type="entry name" value="CAP"/>
    <property type="match status" value="1"/>
</dbReference>
<dbReference type="OrthoDB" id="337038at2759"/>
<evidence type="ECO:0000256" key="1">
    <source>
        <dbReference type="ARBA" id="ARBA00004613"/>
    </source>
</evidence>
<dbReference type="FunCoup" id="B3M0W4">
    <property type="interactions" value="21"/>
</dbReference>
<dbReference type="Pfam" id="PF00188">
    <property type="entry name" value="CAP"/>
    <property type="match status" value="1"/>
</dbReference>
<dbReference type="InterPro" id="IPR001283">
    <property type="entry name" value="CRISP-related"/>
</dbReference>
<dbReference type="GeneID" id="6501145"/>
<dbReference type="SMART" id="SM00198">
    <property type="entry name" value="SCP"/>
    <property type="match status" value="1"/>
</dbReference>
<dbReference type="EMBL" id="CH902617">
    <property type="protein sequence ID" value="EDV43193.2"/>
    <property type="molecule type" value="Genomic_DNA"/>
</dbReference>
<dbReference type="PRINTS" id="PR00838">
    <property type="entry name" value="V5ALLERGEN"/>
</dbReference>
<dbReference type="InParanoid" id="B3M0W4"/>
<dbReference type="PROSITE" id="PS01009">
    <property type="entry name" value="CRISP_1"/>
    <property type="match status" value="1"/>
</dbReference>
<protein>
    <recommendedName>
        <fullName evidence="4">SCP domain-containing protein</fullName>
    </recommendedName>
</protein>
<dbReference type="InterPro" id="IPR014044">
    <property type="entry name" value="CAP_dom"/>
</dbReference>
<dbReference type="CDD" id="cd05382">
    <property type="entry name" value="CAP_GAPR1-like"/>
    <property type="match status" value="1"/>
</dbReference>
<organism evidence="5 6">
    <name type="scientific">Drosophila ananassae</name>
    <name type="common">Fruit fly</name>
    <dbReference type="NCBI Taxonomy" id="7217"/>
    <lineage>
        <taxon>Eukaryota</taxon>
        <taxon>Metazoa</taxon>
        <taxon>Ecdysozoa</taxon>
        <taxon>Arthropoda</taxon>
        <taxon>Hexapoda</taxon>
        <taxon>Insecta</taxon>
        <taxon>Pterygota</taxon>
        <taxon>Neoptera</taxon>
        <taxon>Endopterygota</taxon>
        <taxon>Diptera</taxon>
        <taxon>Brachycera</taxon>
        <taxon>Muscomorpha</taxon>
        <taxon>Ephydroidea</taxon>
        <taxon>Drosophilidae</taxon>
        <taxon>Drosophila</taxon>
        <taxon>Sophophora</taxon>
    </lineage>
</organism>
<accession>B3M0W4</accession>
<dbReference type="KEGG" id="dan:6501145"/>